<dbReference type="Proteomes" id="UP000032352">
    <property type="component" value="Chromosome"/>
</dbReference>
<reference evidence="1 2" key="2">
    <citation type="journal article" date="2022" name="Mar. Drugs">
        <title>Bioassay-Guided Fractionation Leads to the Detection of Cholic Acid Generated by the Rare Thalassomonas sp.</title>
        <authorList>
            <person name="Pheiffer F."/>
            <person name="Schneider Y.K."/>
            <person name="Hansen E.H."/>
            <person name="Andersen J.H."/>
            <person name="Isaksson J."/>
            <person name="Busche T."/>
            <person name="R C."/>
            <person name="Kalinowski J."/>
            <person name="Zyl L.V."/>
            <person name="Trindade M."/>
        </authorList>
    </citation>
    <scope>NUCLEOTIDE SEQUENCE [LARGE SCALE GENOMIC DNA]</scope>
    <source>
        <strain evidence="1 2">XOM25</strain>
    </source>
</reference>
<organism evidence="1 2">
    <name type="scientific">Thalassomonas viridans</name>
    <dbReference type="NCBI Taxonomy" id="137584"/>
    <lineage>
        <taxon>Bacteria</taxon>
        <taxon>Pseudomonadati</taxon>
        <taxon>Pseudomonadota</taxon>
        <taxon>Gammaproteobacteria</taxon>
        <taxon>Alteromonadales</taxon>
        <taxon>Colwelliaceae</taxon>
        <taxon>Thalassomonas</taxon>
    </lineage>
</organism>
<accession>A0AAE9Z6S6</accession>
<keyword evidence="2" id="KW-1185">Reference proteome</keyword>
<name>A0AAE9Z6S6_9GAMM</name>
<dbReference type="AlphaFoldDB" id="A0AAE9Z6S6"/>
<dbReference type="RefSeq" id="WP_053046681.1">
    <property type="nucleotide sequence ID" value="NZ_CP059733.1"/>
</dbReference>
<dbReference type="InterPro" id="IPR046174">
    <property type="entry name" value="DUF6176"/>
</dbReference>
<dbReference type="KEGG" id="tvd:SG34_005120"/>
<reference evidence="1 2" key="1">
    <citation type="journal article" date="2015" name="Genome Announc.">
        <title>Draft Genome Sequences of Marine Isolates of Thalassomonas viridans and Thalassomonas actiniarum.</title>
        <authorList>
            <person name="Olonade I."/>
            <person name="van Zyl L.J."/>
            <person name="Trindade M."/>
        </authorList>
    </citation>
    <scope>NUCLEOTIDE SEQUENCE [LARGE SCALE GENOMIC DNA]</scope>
    <source>
        <strain evidence="1 2">XOM25</strain>
    </source>
</reference>
<proteinExistence type="predicted"/>
<sequence length="116" mass="13361">MMEYASGLIKLKPGTEHKVELWRETIASRLDEAVATLQDEEVQIESWFKIEINGDKYLLWYLRAKSIKRVFEISMQLKHPIDQFHYDLMAEITAEGGNISAQPLIDIPRDTGARAV</sequence>
<protein>
    <submittedName>
        <fullName evidence="1">Uncharacterized protein</fullName>
    </submittedName>
</protein>
<evidence type="ECO:0000313" key="2">
    <source>
        <dbReference type="Proteomes" id="UP000032352"/>
    </source>
</evidence>
<dbReference type="EMBL" id="CP059733">
    <property type="protein sequence ID" value="WDE06308.1"/>
    <property type="molecule type" value="Genomic_DNA"/>
</dbReference>
<gene>
    <name evidence="1" type="ORF">SG34_005120</name>
</gene>
<evidence type="ECO:0000313" key="1">
    <source>
        <dbReference type="EMBL" id="WDE06308.1"/>
    </source>
</evidence>
<dbReference type="Pfam" id="PF19673">
    <property type="entry name" value="DUF6176"/>
    <property type="match status" value="1"/>
</dbReference>